<gene>
    <name evidence="1" type="ordered locus">Hsero_0209</name>
</gene>
<dbReference type="RefSeq" id="WP_013232257.1">
    <property type="nucleotide sequence ID" value="NC_014323.1"/>
</dbReference>
<keyword evidence="2" id="KW-1185">Reference proteome</keyword>
<dbReference type="eggNOG" id="COG5301">
    <property type="taxonomic scope" value="Bacteria"/>
</dbReference>
<dbReference type="HOGENOM" id="CLU_083005_1_0_4"/>
<evidence type="ECO:0000313" key="2">
    <source>
        <dbReference type="Proteomes" id="UP000000329"/>
    </source>
</evidence>
<protein>
    <submittedName>
        <fullName evidence="1">Tail related protein</fullName>
    </submittedName>
</protein>
<dbReference type="Proteomes" id="UP000000329">
    <property type="component" value="Chromosome"/>
</dbReference>
<organism evidence="1 2">
    <name type="scientific">Herbaspirillum seropedicae (strain SmR1)</name>
    <dbReference type="NCBI Taxonomy" id="757424"/>
    <lineage>
        <taxon>Bacteria</taxon>
        <taxon>Pseudomonadati</taxon>
        <taxon>Pseudomonadota</taxon>
        <taxon>Betaproteobacteria</taxon>
        <taxon>Burkholderiales</taxon>
        <taxon>Oxalobacteraceae</taxon>
        <taxon>Herbaspirillum</taxon>
    </lineage>
</organism>
<dbReference type="AlphaFoldDB" id="D8IV16"/>
<dbReference type="KEGG" id="hse:Hsero_0209"/>
<proteinExistence type="predicted"/>
<dbReference type="OrthoDB" id="9152851at2"/>
<name>D8IV16_HERSS</name>
<dbReference type="GeneID" id="29393098"/>
<dbReference type="EMBL" id="CP002039">
    <property type="protein sequence ID" value="ADJ61735.1"/>
    <property type="molecule type" value="Genomic_DNA"/>
</dbReference>
<reference evidence="1 2" key="1">
    <citation type="submission" date="2010-04" db="EMBL/GenBank/DDBJ databases">
        <title>The genome of Herbaspirillum seropedicae SmR1, an endophytic, nitrogen-fixing, plant-growth promoting beta-Proteobacteria.</title>
        <authorList>
            <person name="Pedrosa F.O."/>
            <person name="Monteiro R.A."/>
            <person name="Wassem R."/>
            <person name="Cruz L.M."/>
            <person name="Ayub R.A."/>
            <person name="Colauto N.B."/>
            <person name="Fernandez M.A."/>
            <person name="Fungaro M.H.P."/>
            <person name="Grisard E.C."/>
            <person name="Hungria M."/>
            <person name="Madeira H.M.F."/>
            <person name="Nodari R.O."/>
            <person name="Osaku C.A."/>
            <person name="Petzl-Erler M.L."/>
            <person name="Terenzi H."/>
            <person name="Vieira L.G.E."/>
            <person name="Almeida M.I.M."/>
            <person name="Alves L.R."/>
            <person name="Arantes O.M.N."/>
            <person name="Balsanelli E."/>
            <person name="Barcellos F.G."/>
            <person name="Baura V.A."/>
            <person name="Binde D.R."/>
            <person name="Campo R.J."/>
            <person name="Chubatsu L.S."/>
            <person name="Chueire L.M.O."/>
            <person name="Ciferri R.R."/>
            <person name="Correa L.C."/>
            <person name="da Conceicao Silva J.L."/>
            <person name="Dabul A.N.G."/>
            <person name="Dambros B.P."/>
            <person name="Faoro H."/>
            <person name="Favetti A."/>
            <person name="Friedermann G."/>
            <person name="Furlaneto M.C."/>
            <person name="Gasques L.S."/>
            <person name="Gimenes C.C.T."/>
            <person name="Gioppo N.M.R."/>
            <person name="Glienke-Blanco C."/>
            <person name="Godoy L.P."/>
            <person name="Guerra M.P."/>
            <person name="Karp S."/>
            <person name="Kava-Cordeiro V."/>
            <person name="Margarido V.P."/>
            <person name="Mathioni S.M."/>
            <person name="Menck-Soares M.A."/>
            <person name="Murace N.K."/>
            <person name="Nicolas M.F."/>
            <person name="Oliveira C.E.C."/>
            <person name="Pagnan N.A.B."/>
            <person name="Pamphile J.A."/>
            <person name="Patussi E.V."/>
            <person name="Pereira L.F.P."/>
            <person name="Pereira-Ferrari L."/>
            <person name="Pinto F.G.S."/>
            <person name="Precoma C."/>
            <person name="Prioli A.J."/>
            <person name="Prioli S.M.A.P."/>
            <person name="Raittz R.T."/>
            <person name="Ramos H.J.O."/>
            <person name="Ribeiro E.M.S.F."/>
            <person name="Rigo L.U."/>
            <person name="Rocha C.L.M.S.C."/>
            <person name="Rocha S.N."/>
            <person name="Santos K."/>
            <person name="Satori D."/>
            <person name="Silva A.G."/>
            <person name="Simao R.C.G."/>
            <person name="Soares M.A.M."/>
            <person name="Souza E.M."/>
            <person name="Steffens M.B.R."/>
            <person name="Steindel M."/>
            <person name="Tadra-Sfeir M.Z."/>
            <person name="Takahashi E.K."/>
            <person name="Torres R.A."/>
            <person name="Valle J.S."/>
            <person name="Vernal J.I."/>
            <person name="Vilas-Boas L.A."/>
            <person name="Watanabe M.A.E."/>
            <person name="Weiss V.A."/>
            <person name="Yates M.A."/>
            <person name="Souza E.M."/>
        </authorList>
    </citation>
    <scope>NUCLEOTIDE SEQUENCE [LARGE SCALE GENOMIC DNA]</scope>
    <source>
        <strain evidence="1 2">SmR1</strain>
    </source>
</reference>
<sequence length="163" mass="17948">MILHPTKTVAGRQATFNASQTGLALTLTHISIGDSGGPIDDRRTSLRHERERVAVYGQRVNDSQIRLDAVFAGPESFWVREVGIWAGNTLVYYWSTEGAELGHKSPQFEWLLGLDLALDEAVDGQLQVTSQAPNLDLHLSSHLAVVLRALCDTNRLVLQPYAS</sequence>
<dbReference type="STRING" id="757424.Hsero_0209"/>
<accession>D8IV16</accession>
<evidence type="ECO:0000313" key="1">
    <source>
        <dbReference type="EMBL" id="ADJ61735.1"/>
    </source>
</evidence>